<feature type="compositionally biased region" description="Basic and acidic residues" evidence="8">
    <location>
        <begin position="34"/>
        <end position="45"/>
    </location>
</feature>
<feature type="transmembrane region" description="Helical" evidence="9">
    <location>
        <begin position="87"/>
        <end position="107"/>
    </location>
</feature>
<gene>
    <name evidence="10" type="ORF">FJU11_01840</name>
</gene>
<comment type="caution">
    <text evidence="10">The sequence shown here is derived from an EMBL/GenBank/DDBJ whole genome shotgun (WGS) entry which is preliminary data.</text>
</comment>
<sequence length="388" mass="42068">MSDDPNRRRPAAFRLDDTDRDTREAANKPAAEAVRPDAERPEYHPARRPIAVVPPEIVPDEDDPFIGSDEDALSPAALRTPRKRFSFAKLAAGAFSIVVSIAVGLWIDDLIRTLFERVPALAWATLALVAIGLAALLVAMAREVIAIYRLRGIQALKRSVEEATLERSARKARRASDEVAALLAHRPETASGRATLRDLADEVVDGPALIDLAETELLTQLDRVARKRILETARRVSVVTAVSPRAVLDILYVAYEAVRLVRAMATLYGGRPGAFGMVKLMRDTIAHLAVTGSIAIGDGIVQQILGHGVAAKLSSRLGEGVVNGMMTARIGIAAMDLCRPMPFRALRRPKVGEFIGDLAASAEAERVREERRARRGAGPHGDRQSTGR</sequence>
<protein>
    <submittedName>
        <fullName evidence="10">TIGR01620 family protein</fullName>
    </submittedName>
</protein>
<dbReference type="AlphaFoldDB" id="A0A506UFW1"/>
<dbReference type="PANTHER" id="PTHR39342">
    <property type="entry name" value="UPF0283 MEMBRANE PROTEIN YCJF"/>
    <property type="match status" value="1"/>
</dbReference>
<dbReference type="PANTHER" id="PTHR39342:SF1">
    <property type="entry name" value="UPF0283 MEMBRANE PROTEIN YCJF"/>
    <property type="match status" value="1"/>
</dbReference>
<evidence type="ECO:0000256" key="5">
    <source>
        <dbReference type="ARBA" id="ARBA00022692"/>
    </source>
</evidence>
<dbReference type="EMBL" id="VHLH01000002">
    <property type="protein sequence ID" value="TPW31955.1"/>
    <property type="molecule type" value="Genomic_DNA"/>
</dbReference>
<keyword evidence="6 9" id="KW-1133">Transmembrane helix</keyword>
<accession>A0A506UFW1</accession>
<evidence type="ECO:0000313" key="11">
    <source>
        <dbReference type="Proteomes" id="UP000320314"/>
    </source>
</evidence>
<reference evidence="10 11" key="1">
    <citation type="submission" date="2019-06" db="EMBL/GenBank/DDBJ databases">
        <authorList>
            <person name="Li M."/>
        </authorList>
    </citation>
    <scope>NUCLEOTIDE SEQUENCE [LARGE SCALE GENOMIC DNA]</scope>
    <source>
        <strain evidence="10 11">BGMRC6574</strain>
    </source>
</reference>
<feature type="region of interest" description="Disordered" evidence="8">
    <location>
        <begin position="1"/>
        <end position="49"/>
    </location>
</feature>
<name>A0A506UFW1_9HYPH</name>
<proteinExistence type="inferred from homology"/>
<dbReference type="InterPro" id="IPR021147">
    <property type="entry name" value="DUF697"/>
</dbReference>
<evidence type="ECO:0000256" key="2">
    <source>
        <dbReference type="ARBA" id="ARBA00008255"/>
    </source>
</evidence>
<dbReference type="Pfam" id="PF05128">
    <property type="entry name" value="DUF697"/>
    <property type="match status" value="1"/>
</dbReference>
<dbReference type="InterPro" id="IPR006507">
    <property type="entry name" value="UPF0283"/>
</dbReference>
<evidence type="ECO:0000256" key="9">
    <source>
        <dbReference type="SAM" id="Phobius"/>
    </source>
</evidence>
<feature type="region of interest" description="Disordered" evidence="8">
    <location>
        <begin position="363"/>
        <end position="388"/>
    </location>
</feature>
<comment type="similarity">
    <text evidence="2">Belongs to the UPF0283 family.</text>
</comment>
<dbReference type="Proteomes" id="UP000320314">
    <property type="component" value="Unassembled WGS sequence"/>
</dbReference>
<feature type="compositionally biased region" description="Basic and acidic residues" evidence="8">
    <location>
        <begin position="14"/>
        <end position="26"/>
    </location>
</feature>
<feature type="compositionally biased region" description="Basic and acidic residues" evidence="8">
    <location>
        <begin position="363"/>
        <end position="372"/>
    </location>
</feature>
<evidence type="ECO:0000256" key="8">
    <source>
        <dbReference type="SAM" id="MobiDB-lite"/>
    </source>
</evidence>
<dbReference type="NCBIfam" id="TIGR01620">
    <property type="entry name" value="hyp_HI0043"/>
    <property type="match status" value="1"/>
</dbReference>
<keyword evidence="5 9" id="KW-0812">Transmembrane</keyword>
<evidence type="ECO:0000313" key="10">
    <source>
        <dbReference type="EMBL" id="TPW31955.1"/>
    </source>
</evidence>
<evidence type="ECO:0000256" key="1">
    <source>
        <dbReference type="ARBA" id="ARBA00004429"/>
    </source>
</evidence>
<keyword evidence="3" id="KW-1003">Cell membrane</keyword>
<keyword evidence="7 9" id="KW-0472">Membrane</keyword>
<dbReference type="GO" id="GO:0005886">
    <property type="term" value="C:plasma membrane"/>
    <property type="evidence" value="ECO:0007669"/>
    <property type="project" value="UniProtKB-SubCell"/>
</dbReference>
<organism evidence="10 11">
    <name type="scientific">Pararhizobium mangrovi</name>
    <dbReference type="NCBI Taxonomy" id="2590452"/>
    <lineage>
        <taxon>Bacteria</taxon>
        <taxon>Pseudomonadati</taxon>
        <taxon>Pseudomonadota</taxon>
        <taxon>Alphaproteobacteria</taxon>
        <taxon>Hyphomicrobiales</taxon>
        <taxon>Rhizobiaceae</taxon>
        <taxon>Rhizobium/Agrobacterium group</taxon>
        <taxon>Pararhizobium</taxon>
    </lineage>
</organism>
<evidence type="ECO:0000256" key="6">
    <source>
        <dbReference type="ARBA" id="ARBA00022989"/>
    </source>
</evidence>
<keyword evidence="11" id="KW-1185">Reference proteome</keyword>
<comment type="subcellular location">
    <subcellularLocation>
        <location evidence="1">Cell inner membrane</location>
        <topology evidence="1">Multi-pass membrane protein</topology>
    </subcellularLocation>
</comment>
<evidence type="ECO:0000256" key="7">
    <source>
        <dbReference type="ARBA" id="ARBA00023136"/>
    </source>
</evidence>
<feature type="transmembrane region" description="Helical" evidence="9">
    <location>
        <begin position="119"/>
        <end position="141"/>
    </location>
</feature>
<dbReference type="OrthoDB" id="9816060at2"/>
<evidence type="ECO:0000256" key="4">
    <source>
        <dbReference type="ARBA" id="ARBA00022519"/>
    </source>
</evidence>
<keyword evidence="4" id="KW-0997">Cell inner membrane</keyword>
<evidence type="ECO:0000256" key="3">
    <source>
        <dbReference type="ARBA" id="ARBA00022475"/>
    </source>
</evidence>